<feature type="transmembrane region" description="Helical" evidence="1">
    <location>
        <begin position="183"/>
        <end position="202"/>
    </location>
</feature>
<feature type="transmembrane region" description="Helical" evidence="1">
    <location>
        <begin position="111"/>
        <end position="131"/>
    </location>
</feature>
<comment type="caution">
    <text evidence="3">The sequence shown here is derived from an EMBL/GenBank/DDBJ whole genome shotgun (WGS) entry which is preliminary data.</text>
</comment>
<name>A0A1Q3EFF2_LENED</name>
<feature type="transmembrane region" description="Helical" evidence="1">
    <location>
        <begin position="251"/>
        <end position="272"/>
    </location>
</feature>
<gene>
    <name evidence="3" type="ORF">LENED_007794</name>
</gene>
<evidence type="ECO:0000313" key="3">
    <source>
        <dbReference type="EMBL" id="GAW05906.1"/>
    </source>
</evidence>
<keyword evidence="1" id="KW-0472">Membrane</keyword>
<feature type="transmembrane region" description="Helical" evidence="1">
    <location>
        <begin position="222"/>
        <end position="245"/>
    </location>
</feature>
<keyword evidence="4" id="KW-1185">Reference proteome</keyword>
<evidence type="ECO:0000313" key="4">
    <source>
        <dbReference type="Proteomes" id="UP000188533"/>
    </source>
</evidence>
<reference evidence="3 4" key="1">
    <citation type="submission" date="2016-08" db="EMBL/GenBank/DDBJ databases">
        <authorList>
            <consortium name="Lentinula edodes genome sequencing consortium"/>
            <person name="Sakamoto Y."/>
            <person name="Nakade K."/>
            <person name="Sato S."/>
            <person name="Yoshida Y."/>
            <person name="Miyazaki K."/>
            <person name="Natsume S."/>
            <person name="Konno N."/>
        </authorList>
    </citation>
    <scope>NUCLEOTIDE SEQUENCE [LARGE SCALE GENOMIC DNA]</scope>
    <source>
        <strain evidence="3 4">NBRC 111202</strain>
    </source>
</reference>
<organism evidence="3 4">
    <name type="scientific">Lentinula edodes</name>
    <name type="common">Shiitake mushroom</name>
    <name type="synonym">Lentinus edodes</name>
    <dbReference type="NCBI Taxonomy" id="5353"/>
    <lineage>
        <taxon>Eukaryota</taxon>
        <taxon>Fungi</taxon>
        <taxon>Dikarya</taxon>
        <taxon>Basidiomycota</taxon>
        <taxon>Agaricomycotina</taxon>
        <taxon>Agaricomycetes</taxon>
        <taxon>Agaricomycetidae</taxon>
        <taxon>Agaricales</taxon>
        <taxon>Marasmiineae</taxon>
        <taxon>Omphalotaceae</taxon>
        <taxon>Lentinula</taxon>
    </lineage>
</organism>
<dbReference type="Pfam" id="PF20152">
    <property type="entry name" value="DUF6534"/>
    <property type="match status" value="1"/>
</dbReference>
<dbReference type="STRING" id="5353.A0A1Q3EFF2"/>
<sequence length="353" mass="39274">MKQLSATALLFASWVNMGLYGVEVVLCAYCMGWRCMNTDKSMSGPANTTLRLNGDTSWAREGTRSKRMGSKWFIIGALVNDTICTVALCLDTYLIIRLSSSSQSMSSNNRLWPTAIWVLTTTLATTFEQMYFLHRYWTISKNWIITCMLAVLILSNFVFILVIDAAFIPTGNNSVVLQKLDAPFVSSFIITVTDISLALVLVWKLKSVKASRLSTRRLLRKICIYVVGYGSITAISSILLLVMWAVNVNGYMSIIYCMGRIYSLTVLCNFLFVSGWRDEAATTDIILDSNLTVKGTEFNSMLDLPKFKLTSGNASTPANSFNLHSKRLSNSPTQSTSILRKDTVAPSFSMDTL</sequence>
<evidence type="ECO:0000259" key="2">
    <source>
        <dbReference type="Pfam" id="PF20152"/>
    </source>
</evidence>
<feature type="transmembrane region" description="Helical" evidence="1">
    <location>
        <begin position="143"/>
        <end position="163"/>
    </location>
</feature>
<dbReference type="AlphaFoldDB" id="A0A1Q3EFF2"/>
<feature type="transmembrane region" description="Helical" evidence="1">
    <location>
        <begin position="6"/>
        <end position="32"/>
    </location>
</feature>
<accession>A0A1Q3EFF2</accession>
<keyword evidence="1" id="KW-0812">Transmembrane</keyword>
<dbReference type="InterPro" id="IPR045339">
    <property type="entry name" value="DUF6534"/>
</dbReference>
<feature type="transmembrane region" description="Helical" evidence="1">
    <location>
        <begin position="72"/>
        <end position="96"/>
    </location>
</feature>
<reference evidence="3 4" key="2">
    <citation type="submission" date="2017-02" db="EMBL/GenBank/DDBJ databases">
        <title>A genome survey and senescence transcriptome analysis in Lentinula edodes.</title>
        <authorList>
            <person name="Sakamoto Y."/>
            <person name="Nakade K."/>
            <person name="Sato S."/>
            <person name="Yoshida Y."/>
            <person name="Miyazaki K."/>
            <person name="Natsume S."/>
            <person name="Konno N."/>
        </authorList>
    </citation>
    <scope>NUCLEOTIDE SEQUENCE [LARGE SCALE GENOMIC DNA]</scope>
    <source>
        <strain evidence="3 4">NBRC 111202</strain>
    </source>
</reference>
<dbReference type="Proteomes" id="UP000188533">
    <property type="component" value="Unassembled WGS sequence"/>
</dbReference>
<dbReference type="EMBL" id="BDGU01000285">
    <property type="protein sequence ID" value="GAW05906.1"/>
    <property type="molecule type" value="Genomic_DNA"/>
</dbReference>
<feature type="domain" description="DUF6534" evidence="2">
    <location>
        <begin position="191"/>
        <end position="269"/>
    </location>
</feature>
<keyword evidence="1" id="KW-1133">Transmembrane helix</keyword>
<proteinExistence type="predicted"/>
<protein>
    <recommendedName>
        <fullName evidence="2">DUF6534 domain-containing protein</fullName>
    </recommendedName>
</protein>
<evidence type="ECO:0000256" key="1">
    <source>
        <dbReference type="SAM" id="Phobius"/>
    </source>
</evidence>